<dbReference type="OrthoDB" id="9786339at2"/>
<feature type="transmembrane region" description="Helical" evidence="8">
    <location>
        <begin position="495"/>
        <end position="519"/>
    </location>
</feature>
<comment type="subcellular location">
    <subcellularLocation>
        <location evidence="1">Cell membrane</location>
        <topology evidence="1">Multi-pass membrane protein</topology>
    </subcellularLocation>
</comment>
<comment type="caution">
    <text evidence="9">The sequence shown here is derived from an EMBL/GenBank/DDBJ whole genome shotgun (WGS) entry which is preliminary data.</text>
</comment>
<dbReference type="GO" id="GO:0008360">
    <property type="term" value="P:regulation of cell shape"/>
    <property type="evidence" value="ECO:0007669"/>
    <property type="project" value="UniProtKB-KW"/>
</dbReference>
<evidence type="ECO:0000256" key="3">
    <source>
        <dbReference type="ARBA" id="ARBA00022692"/>
    </source>
</evidence>
<keyword evidence="3 8" id="KW-0812">Transmembrane</keyword>
<dbReference type="NCBIfam" id="TIGR01695">
    <property type="entry name" value="murJ_mviN"/>
    <property type="match status" value="1"/>
</dbReference>
<dbReference type="GO" id="GO:0005886">
    <property type="term" value="C:plasma membrane"/>
    <property type="evidence" value="ECO:0007669"/>
    <property type="project" value="UniProtKB-SubCell"/>
</dbReference>
<dbReference type="GO" id="GO:0009252">
    <property type="term" value="P:peptidoglycan biosynthetic process"/>
    <property type="evidence" value="ECO:0007669"/>
    <property type="project" value="UniProtKB-KW"/>
</dbReference>
<feature type="transmembrane region" description="Helical" evidence="8">
    <location>
        <begin position="84"/>
        <end position="110"/>
    </location>
</feature>
<keyword evidence="5" id="KW-0573">Peptidoglycan synthesis</keyword>
<dbReference type="GO" id="GO:0034204">
    <property type="term" value="P:lipid translocation"/>
    <property type="evidence" value="ECO:0007669"/>
    <property type="project" value="TreeGrafter"/>
</dbReference>
<evidence type="ECO:0000256" key="7">
    <source>
        <dbReference type="ARBA" id="ARBA00023136"/>
    </source>
</evidence>
<accession>A0A498CBY0</accession>
<dbReference type="Pfam" id="PF03023">
    <property type="entry name" value="MurJ"/>
    <property type="match status" value="1"/>
</dbReference>
<feature type="transmembrane region" description="Helical" evidence="8">
    <location>
        <begin position="462"/>
        <end position="483"/>
    </location>
</feature>
<keyword evidence="6 8" id="KW-1133">Transmembrane helix</keyword>
<dbReference type="InterPro" id="IPR004268">
    <property type="entry name" value="MurJ"/>
</dbReference>
<dbReference type="InterPro" id="IPR051050">
    <property type="entry name" value="Lipid_II_flippase_MurJ/MviN"/>
</dbReference>
<evidence type="ECO:0000256" key="5">
    <source>
        <dbReference type="ARBA" id="ARBA00022984"/>
    </source>
</evidence>
<organism evidence="9 10">
    <name type="scientific">Microbacterium telephonicum</name>
    <dbReference type="NCBI Taxonomy" id="1714841"/>
    <lineage>
        <taxon>Bacteria</taxon>
        <taxon>Bacillati</taxon>
        <taxon>Actinomycetota</taxon>
        <taxon>Actinomycetes</taxon>
        <taxon>Micrococcales</taxon>
        <taxon>Microbacteriaceae</taxon>
        <taxon>Microbacterium</taxon>
    </lineage>
</organism>
<dbReference type="PANTHER" id="PTHR47019:SF1">
    <property type="entry name" value="LIPID II FLIPPASE MURJ"/>
    <property type="match status" value="1"/>
</dbReference>
<evidence type="ECO:0000256" key="4">
    <source>
        <dbReference type="ARBA" id="ARBA00022960"/>
    </source>
</evidence>
<dbReference type="GO" id="GO:0015648">
    <property type="term" value="F:lipid-linked peptidoglycan transporter activity"/>
    <property type="evidence" value="ECO:0007669"/>
    <property type="project" value="TreeGrafter"/>
</dbReference>
<feature type="transmembrane region" description="Helical" evidence="8">
    <location>
        <begin position="165"/>
        <end position="183"/>
    </location>
</feature>
<name>A0A498CBY0_9MICO</name>
<feature type="transmembrane region" description="Helical" evidence="8">
    <location>
        <begin position="239"/>
        <end position="259"/>
    </location>
</feature>
<feature type="transmembrane region" description="Helical" evidence="8">
    <location>
        <begin position="325"/>
        <end position="344"/>
    </location>
</feature>
<evidence type="ECO:0000256" key="8">
    <source>
        <dbReference type="SAM" id="Phobius"/>
    </source>
</evidence>
<feature type="transmembrane region" description="Helical" evidence="8">
    <location>
        <begin position="419"/>
        <end position="441"/>
    </location>
</feature>
<dbReference type="EMBL" id="RCDB01000001">
    <property type="protein sequence ID" value="RLK52186.1"/>
    <property type="molecule type" value="Genomic_DNA"/>
</dbReference>
<evidence type="ECO:0000313" key="9">
    <source>
        <dbReference type="EMBL" id="RLK52186.1"/>
    </source>
</evidence>
<keyword evidence="4" id="KW-0133">Cell shape</keyword>
<dbReference type="AlphaFoldDB" id="A0A498CBY0"/>
<feature type="transmembrane region" description="Helical" evidence="8">
    <location>
        <begin position="27"/>
        <end position="48"/>
    </location>
</feature>
<gene>
    <name evidence="9" type="ORF">C7474_0115</name>
</gene>
<feature type="transmembrane region" description="Helical" evidence="8">
    <location>
        <begin position="54"/>
        <end position="72"/>
    </location>
</feature>
<feature type="transmembrane region" description="Helical" evidence="8">
    <location>
        <begin position="195"/>
        <end position="218"/>
    </location>
</feature>
<keyword evidence="2" id="KW-1003">Cell membrane</keyword>
<proteinExistence type="predicted"/>
<feature type="transmembrane region" description="Helical" evidence="8">
    <location>
        <begin position="279"/>
        <end position="300"/>
    </location>
</feature>
<feature type="transmembrane region" description="Helical" evidence="8">
    <location>
        <begin position="356"/>
        <end position="378"/>
    </location>
</feature>
<evidence type="ECO:0000256" key="6">
    <source>
        <dbReference type="ARBA" id="ARBA00022989"/>
    </source>
</evidence>
<evidence type="ECO:0000256" key="2">
    <source>
        <dbReference type="ARBA" id="ARBA00022475"/>
    </source>
</evidence>
<dbReference type="PANTHER" id="PTHR47019">
    <property type="entry name" value="LIPID II FLIPPASE MURJ"/>
    <property type="match status" value="1"/>
</dbReference>
<dbReference type="RefSeq" id="WP_121056700.1">
    <property type="nucleotide sequence ID" value="NZ_RCDB01000001.1"/>
</dbReference>
<dbReference type="PRINTS" id="PR01806">
    <property type="entry name" value="VIRFACTRMVIN"/>
</dbReference>
<reference evidence="9 10" key="1">
    <citation type="journal article" date="2015" name="Stand. Genomic Sci.">
        <title>Genomic Encyclopedia of Bacterial and Archaeal Type Strains, Phase III: the genomes of soil and plant-associated and newly described type strains.</title>
        <authorList>
            <person name="Whitman W.B."/>
            <person name="Woyke T."/>
            <person name="Klenk H.P."/>
            <person name="Zhou Y."/>
            <person name="Lilburn T.G."/>
            <person name="Beck B.J."/>
            <person name="De Vos P."/>
            <person name="Vandamme P."/>
            <person name="Eisen J.A."/>
            <person name="Garrity G."/>
            <person name="Hugenholtz P."/>
            <person name="Kyrpides N.C."/>
        </authorList>
    </citation>
    <scope>NUCLEOTIDE SEQUENCE [LARGE SCALE GENOMIC DNA]</scope>
    <source>
        <strain evidence="9 10">S2T63</strain>
    </source>
</reference>
<dbReference type="Proteomes" id="UP000273158">
    <property type="component" value="Unassembled WGS sequence"/>
</dbReference>
<feature type="transmembrane region" description="Helical" evidence="8">
    <location>
        <begin position="390"/>
        <end position="413"/>
    </location>
</feature>
<evidence type="ECO:0000256" key="1">
    <source>
        <dbReference type="ARBA" id="ARBA00004651"/>
    </source>
</evidence>
<keyword evidence="7 8" id="KW-0472">Membrane</keyword>
<feature type="transmembrane region" description="Helical" evidence="8">
    <location>
        <begin position="130"/>
        <end position="153"/>
    </location>
</feature>
<evidence type="ECO:0000313" key="10">
    <source>
        <dbReference type="Proteomes" id="UP000273158"/>
    </source>
</evidence>
<protein>
    <submittedName>
        <fullName evidence="9">Putative peptidoglycan lipid II flippase</fullName>
    </submittedName>
</protein>
<keyword evidence="10" id="KW-1185">Reference proteome</keyword>
<sequence length="538" mass="56597">MASLGRASAIIAAGTLASRATGLIRNIVLATALGTVGSAAADAFGIAVQLPNSIYDLIASGLLAGVIVPQIVKAVREHSDRGSAFVSKLLTLGVVVLAGVLVLALIGAPLLVQIYGSRLPGETQALALSFAYWVLPQLFFFGLYALLGEILNARKVYGPYSWSPIINNIVSIAGLGSFVWLFGLHRDAIGWTPQMISYVGGTALLGVTLQTVALLFFWRRADLVIRPDFQWRGIGLRHIARLAGWTFLMVAVGQIAGLIQMTNVSAASGKAASVSTLQTAWAIFILPYSVIVMSIGTPFYTRMAEYATAGDLGAVKKSLGSQTRLISVLMVGALAAIVAAIIPISRVFTDDASDAVSFALVLGAYLLALIPLSLQFGIQRTFYAFHDTRTPFFFTLVQAVIVVTTTLIAVQLLDNGALPLTLLAFAIALGQSLANFVQLGFAGTALRRKLGPLDLGGPLRSLVLFLAVGAVSAAIGWGVFLLLGGVSGWAASEKWTGIVAAGVIGIVTLGVYGLAMLVLRVPEAHTALRMLRRILPGR</sequence>